<dbReference type="Pfam" id="PF00098">
    <property type="entry name" value="zf-CCHC"/>
    <property type="match status" value="2"/>
</dbReference>
<keyword evidence="1" id="KW-0863">Zinc-finger</keyword>
<dbReference type="Proteomes" id="UP000092443">
    <property type="component" value="Unplaced"/>
</dbReference>
<protein>
    <submittedName>
        <fullName evidence="5">Uncharacterized protein LOC119637898</fullName>
    </submittedName>
</protein>
<evidence type="ECO:0000256" key="1">
    <source>
        <dbReference type="PROSITE-ProRule" id="PRU00047"/>
    </source>
</evidence>
<evidence type="ECO:0000259" key="3">
    <source>
        <dbReference type="PROSITE" id="PS50158"/>
    </source>
</evidence>
<keyword evidence="1" id="KW-0479">Metal-binding</keyword>
<keyword evidence="1" id="KW-0862">Zinc</keyword>
<organism evidence="4 5">
    <name type="scientific">Glossina fuscipes</name>
    <dbReference type="NCBI Taxonomy" id="7396"/>
    <lineage>
        <taxon>Eukaryota</taxon>
        <taxon>Metazoa</taxon>
        <taxon>Ecdysozoa</taxon>
        <taxon>Arthropoda</taxon>
        <taxon>Hexapoda</taxon>
        <taxon>Insecta</taxon>
        <taxon>Pterygota</taxon>
        <taxon>Neoptera</taxon>
        <taxon>Endopterygota</taxon>
        <taxon>Diptera</taxon>
        <taxon>Brachycera</taxon>
        <taxon>Muscomorpha</taxon>
        <taxon>Hippoboscoidea</taxon>
        <taxon>Glossinidae</taxon>
        <taxon>Glossina</taxon>
    </lineage>
</organism>
<dbReference type="SMART" id="SM00343">
    <property type="entry name" value="ZnF_C2HC"/>
    <property type="match status" value="2"/>
</dbReference>
<evidence type="ECO:0000256" key="2">
    <source>
        <dbReference type="SAM" id="MobiDB-lite"/>
    </source>
</evidence>
<evidence type="ECO:0000313" key="5">
    <source>
        <dbReference type="RefSeq" id="XP_037890267.1"/>
    </source>
</evidence>
<dbReference type="AlphaFoldDB" id="A0A9C6DT17"/>
<feature type="domain" description="CCHC-type" evidence="3">
    <location>
        <begin position="127"/>
        <end position="142"/>
    </location>
</feature>
<reference evidence="5" key="1">
    <citation type="submission" date="2025-08" db="UniProtKB">
        <authorList>
            <consortium name="RefSeq"/>
        </authorList>
    </citation>
    <scope>IDENTIFICATION</scope>
    <source>
        <tissue evidence="5">Whole body pupa</tissue>
    </source>
</reference>
<feature type="compositionally biased region" description="Polar residues" evidence="2">
    <location>
        <begin position="190"/>
        <end position="202"/>
    </location>
</feature>
<dbReference type="GO" id="GO:0003676">
    <property type="term" value="F:nucleic acid binding"/>
    <property type="evidence" value="ECO:0007669"/>
    <property type="project" value="InterPro"/>
</dbReference>
<dbReference type="GO" id="GO:0008270">
    <property type="term" value="F:zinc ion binding"/>
    <property type="evidence" value="ECO:0007669"/>
    <property type="project" value="UniProtKB-KW"/>
</dbReference>
<feature type="domain" description="CCHC-type" evidence="3">
    <location>
        <begin position="151"/>
        <end position="166"/>
    </location>
</feature>
<dbReference type="InterPro" id="IPR036875">
    <property type="entry name" value="Znf_CCHC_sf"/>
</dbReference>
<sequence length="202" mass="22414">MRKTLKGEMLLEFKQSTKEENSAYQKLVEKALGQEAIVKLMTTQTKIEFKDLDEVTSAYDLIDAINTSFSSLNIKKEAVASIRKAYAGTQTATLSVPTKTAKELLEAGKIKVGWVVSRIKEKSVVLKCYRCFEEGHMARNCKGQKDASECCLKCSEEGHRARDCTKNPCCGVCKEQSKPHDHSLAGRNYPVNTRGANSNGKI</sequence>
<dbReference type="RefSeq" id="XP_037890267.1">
    <property type="nucleotide sequence ID" value="XM_038034339.1"/>
</dbReference>
<keyword evidence="4" id="KW-1185">Reference proteome</keyword>
<dbReference type="InterPro" id="IPR001878">
    <property type="entry name" value="Znf_CCHC"/>
</dbReference>
<gene>
    <name evidence="5" type="primary">LOC119637898</name>
</gene>
<dbReference type="GeneID" id="119637898"/>
<name>A0A9C6DT17_9MUSC</name>
<proteinExistence type="predicted"/>
<dbReference type="PROSITE" id="PS50158">
    <property type="entry name" value="ZF_CCHC"/>
    <property type="match status" value="2"/>
</dbReference>
<dbReference type="SUPFAM" id="SSF57756">
    <property type="entry name" value="Retrovirus zinc finger-like domains"/>
    <property type="match status" value="1"/>
</dbReference>
<accession>A0A9C6DT17</accession>
<evidence type="ECO:0000313" key="4">
    <source>
        <dbReference type="Proteomes" id="UP000092443"/>
    </source>
</evidence>
<dbReference type="KEGG" id="gfs:119637898"/>
<dbReference type="Gene3D" id="4.10.60.10">
    <property type="entry name" value="Zinc finger, CCHC-type"/>
    <property type="match status" value="1"/>
</dbReference>
<feature type="region of interest" description="Disordered" evidence="2">
    <location>
        <begin position="179"/>
        <end position="202"/>
    </location>
</feature>